<dbReference type="AlphaFoldDB" id="A0AAX6F4L6"/>
<keyword evidence="9 10" id="KW-0472">Membrane</keyword>
<feature type="transmembrane region" description="Helical" evidence="10">
    <location>
        <begin position="169"/>
        <end position="186"/>
    </location>
</feature>
<reference evidence="11" key="2">
    <citation type="submission" date="2023-04" db="EMBL/GenBank/DDBJ databases">
        <authorList>
            <person name="Bruccoleri R.E."/>
            <person name="Oakeley E.J."/>
            <person name="Faust A.-M."/>
            <person name="Dessus-Babus S."/>
            <person name="Altorfer M."/>
            <person name="Burckhardt D."/>
            <person name="Oertli M."/>
            <person name="Naumann U."/>
            <person name="Petersen F."/>
            <person name="Wong J."/>
        </authorList>
    </citation>
    <scope>NUCLEOTIDE SEQUENCE</scope>
    <source>
        <strain evidence="11">GSM-AAB239-AS_SAM_17_03QT</strain>
        <tissue evidence="11">Leaf</tissue>
    </source>
</reference>
<feature type="transmembrane region" description="Helical" evidence="10">
    <location>
        <begin position="6"/>
        <end position="24"/>
    </location>
</feature>
<feature type="transmembrane region" description="Helical" evidence="10">
    <location>
        <begin position="192"/>
        <end position="213"/>
    </location>
</feature>
<dbReference type="InterPro" id="IPR047664">
    <property type="entry name" value="SWEET"/>
</dbReference>
<comment type="similarity">
    <text evidence="2 10">Belongs to the SWEET sugar transporter family.</text>
</comment>
<dbReference type="Pfam" id="PF03083">
    <property type="entry name" value="MtN3_slv"/>
    <property type="match status" value="2"/>
</dbReference>
<keyword evidence="6 10" id="KW-0812">Transmembrane</keyword>
<keyword evidence="8 10" id="KW-1133">Transmembrane helix</keyword>
<evidence type="ECO:0000256" key="2">
    <source>
        <dbReference type="ARBA" id="ARBA00007809"/>
    </source>
</evidence>
<dbReference type="FunFam" id="1.20.1280.290:FF:000002">
    <property type="entry name" value="Bidirectional sugar transporter SWEET"/>
    <property type="match status" value="1"/>
</dbReference>
<gene>
    <name evidence="11" type="ORF">M6B38_155345</name>
</gene>
<dbReference type="PANTHER" id="PTHR10791">
    <property type="entry name" value="RAG1-ACTIVATING PROTEIN 1"/>
    <property type="match status" value="1"/>
</dbReference>
<keyword evidence="7" id="KW-0677">Repeat</keyword>
<dbReference type="InterPro" id="IPR004316">
    <property type="entry name" value="SWEET_rpt"/>
</dbReference>
<organism evidence="11 12">
    <name type="scientific">Iris pallida</name>
    <name type="common">Sweet iris</name>
    <dbReference type="NCBI Taxonomy" id="29817"/>
    <lineage>
        <taxon>Eukaryota</taxon>
        <taxon>Viridiplantae</taxon>
        <taxon>Streptophyta</taxon>
        <taxon>Embryophyta</taxon>
        <taxon>Tracheophyta</taxon>
        <taxon>Spermatophyta</taxon>
        <taxon>Magnoliopsida</taxon>
        <taxon>Liliopsida</taxon>
        <taxon>Asparagales</taxon>
        <taxon>Iridaceae</taxon>
        <taxon>Iridoideae</taxon>
        <taxon>Irideae</taxon>
        <taxon>Iris</taxon>
    </lineage>
</organism>
<reference evidence="11" key="1">
    <citation type="journal article" date="2023" name="GigaByte">
        <title>Genome assembly of the bearded iris, Iris pallida Lam.</title>
        <authorList>
            <person name="Bruccoleri R.E."/>
            <person name="Oakeley E.J."/>
            <person name="Faust A.M.E."/>
            <person name="Altorfer M."/>
            <person name="Dessus-Babus S."/>
            <person name="Burckhardt D."/>
            <person name="Oertli M."/>
            <person name="Naumann U."/>
            <person name="Petersen F."/>
            <person name="Wong J."/>
        </authorList>
    </citation>
    <scope>NUCLEOTIDE SEQUENCE</scope>
    <source>
        <strain evidence="11">GSM-AAB239-AS_SAM_17_03QT</strain>
    </source>
</reference>
<keyword evidence="4" id="KW-1003">Cell membrane</keyword>
<dbReference type="GO" id="GO:0005886">
    <property type="term" value="C:plasma membrane"/>
    <property type="evidence" value="ECO:0007669"/>
    <property type="project" value="UniProtKB-SubCell"/>
</dbReference>
<evidence type="ECO:0000256" key="8">
    <source>
        <dbReference type="ARBA" id="ARBA00022989"/>
    </source>
</evidence>
<evidence type="ECO:0000313" key="11">
    <source>
        <dbReference type="EMBL" id="KAJ6811133.1"/>
    </source>
</evidence>
<evidence type="ECO:0000256" key="7">
    <source>
        <dbReference type="ARBA" id="ARBA00022737"/>
    </source>
</evidence>
<evidence type="ECO:0000256" key="1">
    <source>
        <dbReference type="ARBA" id="ARBA00004651"/>
    </source>
</evidence>
<keyword evidence="3 10" id="KW-0813">Transport</keyword>
<evidence type="ECO:0000256" key="5">
    <source>
        <dbReference type="ARBA" id="ARBA00022597"/>
    </source>
</evidence>
<name>A0AAX6F4L6_IRIPA</name>
<comment type="subcellular location">
    <subcellularLocation>
        <location evidence="1 10">Cell membrane</location>
        <topology evidence="1 10">Multi-pass membrane protein</topology>
    </subcellularLocation>
</comment>
<evidence type="ECO:0000256" key="4">
    <source>
        <dbReference type="ARBA" id="ARBA00022475"/>
    </source>
</evidence>
<dbReference type="GO" id="GO:0051119">
    <property type="term" value="F:sugar transmembrane transporter activity"/>
    <property type="evidence" value="ECO:0007669"/>
    <property type="project" value="InterPro"/>
</dbReference>
<evidence type="ECO:0000256" key="3">
    <source>
        <dbReference type="ARBA" id="ARBA00022448"/>
    </source>
</evidence>
<evidence type="ECO:0000256" key="6">
    <source>
        <dbReference type="ARBA" id="ARBA00022692"/>
    </source>
</evidence>
<feature type="transmembrane region" description="Helical" evidence="10">
    <location>
        <begin position="136"/>
        <end position="157"/>
    </location>
</feature>
<evidence type="ECO:0000256" key="10">
    <source>
        <dbReference type="RuleBase" id="RU910715"/>
    </source>
</evidence>
<dbReference type="EMBL" id="JANAVB010031819">
    <property type="protein sequence ID" value="KAJ6811133.1"/>
    <property type="molecule type" value="Genomic_DNA"/>
</dbReference>
<protein>
    <recommendedName>
        <fullName evidence="10">Bidirectional sugar transporter SWEET</fullName>
    </recommendedName>
</protein>
<sequence length="259" mass="27588">MDNVVVAHLVFGIFGNVSALFLFLSPVFTFRRIVKKRSTEEFSGVPYNMTLLNCLLSAWYGLPFVSPNNTLVWTINGTGTVLEVVYVTMFLVFARKDTRAKMAGLLALVCSVFAAVALVSLLVLHGENGRKVFCGTAASVFSICMYASPLAVMRLVIETKSVEFMPFPLSLFSFLCGTSWFIYGILGRDVFIMVPNGCGSALGAAQLILYAMYRKNKGPGKTAVASGDTAEAGDAKQVEIEMGGGGGGGGGAKAAQNKV</sequence>
<feature type="transmembrane region" description="Helical" evidence="10">
    <location>
        <begin position="105"/>
        <end position="124"/>
    </location>
</feature>
<dbReference type="FunFam" id="1.20.1280.290:FF:000014">
    <property type="entry name" value="Bidirectional sugar transporter SWEET"/>
    <property type="match status" value="1"/>
</dbReference>
<feature type="transmembrane region" description="Helical" evidence="10">
    <location>
        <begin position="45"/>
        <end position="65"/>
    </location>
</feature>
<keyword evidence="12" id="KW-1185">Reference proteome</keyword>
<comment type="caution">
    <text evidence="11">The sequence shown here is derived from an EMBL/GenBank/DDBJ whole genome shotgun (WGS) entry which is preliminary data.</text>
</comment>
<keyword evidence="5 10" id="KW-0762">Sugar transport</keyword>
<accession>A0AAX6F4L6</accession>
<evidence type="ECO:0000313" key="12">
    <source>
        <dbReference type="Proteomes" id="UP001140949"/>
    </source>
</evidence>
<evidence type="ECO:0000256" key="9">
    <source>
        <dbReference type="ARBA" id="ARBA00023136"/>
    </source>
</evidence>
<dbReference type="Proteomes" id="UP001140949">
    <property type="component" value="Unassembled WGS sequence"/>
</dbReference>
<comment type="function">
    <text evidence="10">Mediates both low-affinity uptake and efflux of sugar across the membrane.</text>
</comment>
<proteinExistence type="inferred from homology"/>
<feature type="transmembrane region" description="Helical" evidence="10">
    <location>
        <begin position="71"/>
        <end position="93"/>
    </location>
</feature>
<dbReference type="PANTHER" id="PTHR10791:SF44">
    <property type="entry name" value="BIDIRECTIONAL SUGAR TRANSPORTER SWEET1"/>
    <property type="match status" value="1"/>
</dbReference>
<dbReference type="Gene3D" id="1.20.1280.290">
    <property type="match status" value="2"/>
</dbReference>